<feature type="compositionally biased region" description="Basic and acidic residues" evidence="1">
    <location>
        <begin position="61"/>
        <end position="70"/>
    </location>
</feature>
<evidence type="ECO:0008006" key="5">
    <source>
        <dbReference type="Google" id="ProtNLM"/>
    </source>
</evidence>
<protein>
    <recommendedName>
        <fullName evidence="5">NolW-like domain-containing protein</fullName>
    </recommendedName>
</protein>
<dbReference type="RefSeq" id="WP_161604532.1">
    <property type="nucleotide sequence ID" value="NZ_VWOX01000008.1"/>
</dbReference>
<feature type="signal peptide" evidence="2">
    <location>
        <begin position="1"/>
        <end position="29"/>
    </location>
</feature>
<evidence type="ECO:0000256" key="2">
    <source>
        <dbReference type="SAM" id="SignalP"/>
    </source>
</evidence>
<reference evidence="3 4" key="1">
    <citation type="submission" date="2019-08" db="EMBL/GenBank/DDBJ databases">
        <authorList>
            <person name="Dhanesh K."/>
            <person name="Kumar G."/>
            <person name="Sasikala C."/>
            <person name="Venkata Ramana C."/>
        </authorList>
    </citation>
    <scope>NUCLEOTIDE SEQUENCE [LARGE SCALE GENOMIC DNA]</scope>
    <source>
        <strain evidence="3 4">JC645</strain>
    </source>
</reference>
<feature type="region of interest" description="Disordered" evidence="1">
    <location>
        <begin position="223"/>
        <end position="263"/>
    </location>
</feature>
<evidence type="ECO:0000313" key="3">
    <source>
        <dbReference type="EMBL" id="KAA5542194.1"/>
    </source>
</evidence>
<comment type="caution">
    <text evidence="3">The sequence shown here is derived from an EMBL/GenBank/DDBJ whole genome shotgun (WGS) entry which is preliminary data.</text>
</comment>
<dbReference type="EMBL" id="VWOX01000008">
    <property type="protein sequence ID" value="KAA5542194.1"/>
    <property type="molecule type" value="Genomic_DNA"/>
</dbReference>
<dbReference type="Proteomes" id="UP000324479">
    <property type="component" value="Unassembled WGS sequence"/>
</dbReference>
<feature type="region of interest" description="Disordered" evidence="1">
    <location>
        <begin position="28"/>
        <end position="70"/>
    </location>
</feature>
<name>A0A5M6D3Y3_9BACT</name>
<feature type="chain" id="PRO_5024433819" description="NolW-like domain-containing protein" evidence="2">
    <location>
        <begin position="30"/>
        <end position="263"/>
    </location>
</feature>
<dbReference type="Gene3D" id="3.30.1370.120">
    <property type="match status" value="1"/>
</dbReference>
<feature type="compositionally biased region" description="Polar residues" evidence="1">
    <location>
        <begin position="230"/>
        <end position="246"/>
    </location>
</feature>
<accession>A0A5M6D3Y3</accession>
<gene>
    <name evidence="3" type="ORF">FYK55_15425</name>
</gene>
<evidence type="ECO:0000313" key="4">
    <source>
        <dbReference type="Proteomes" id="UP000324479"/>
    </source>
</evidence>
<keyword evidence="2" id="KW-0732">Signal</keyword>
<keyword evidence="4" id="KW-1185">Reference proteome</keyword>
<dbReference type="InterPro" id="IPR038591">
    <property type="entry name" value="NolW-like_sf"/>
</dbReference>
<proteinExistence type="predicted"/>
<sequence length="263" mass="29472">MSSTMIPRRFISFGLAFLLALASPGLLSAQDDQPKANQKDQDQKSQENQPTDRSPTNEEGSADKDEGKQKEEVRELEIFELQHRTPREIQQLITIFSTPTTNPGLGGVSAIRDRRREQPTISVDNQNGLLFVRGLEPDLKRIRNIIDAVDVDSEKMERQKIEDLRVIPLSGQQSREIHRVLSELQLQHQMLTWEGGQTLLVFHQQSDRAQAMFQQAEKVIDKMLEKGEEQQQATQSGAENQNGSQDNSSGGNPSAGSNEQASN</sequence>
<dbReference type="AlphaFoldDB" id="A0A5M6D3Y3"/>
<feature type="compositionally biased region" description="Low complexity" evidence="1">
    <location>
        <begin position="247"/>
        <end position="263"/>
    </location>
</feature>
<feature type="compositionally biased region" description="Polar residues" evidence="1">
    <location>
        <begin position="46"/>
        <end position="59"/>
    </location>
</feature>
<evidence type="ECO:0000256" key="1">
    <source>
        <dbReference type="SAM" id="MobiDB-lite"/>
    </source>
</evidence>
<organism evidence="3 4">
    <name type="scientific">Roseiconus nitratireducens</name>
    <dbReference type="NCBI Taxonomy" id="2605748"/>
    <lineage>
        <taxon>Bacteria</taxon>
        <taxon>Pseudomonadati</taxon>
        <taxon>Planctomycetota</taxon>
        <taxon>Planctomycetia</taxon>
        <taxon>Pirellulales</taxon>
        <taxon>Pirellulaceae</taxon>
        <taxon>Roseiconus</taxon>
    </lineage>
</organism>
<feature type="compositionally biased region" description="Basic and acidic residues" evidence="1">
    <location>
        <begin position="32"/>
        <end position="45"/>
    </location>
</feature>